<evidence type="ECO:0000313" key="1">
    <source>
        <dbReference type="EMBL" id="KKN84860.1"/>
    </source>
</evidence>
<proteinExistence type="predicted"/>
<name>A0A0F9TV14_9ZZZZ</name>
<sequence>MTRDSYGDLVSSLAIENDKRICLLVMDGVGGGYAFRRGASCPTSSATVESTAPFGRCTSWKNTSG</sequence>
<dbReference type="AlphaFoldDB" id="A0A0F9TV14"/>
<organism evidence="1">
    <name type="scientific">marine sediment metagenome</name>
    <dbReference type="NCBI Taxonomy" id="412755"/>
    <lineage>
        <taxon>unclassified sequences</taxon>
        <taxon>metagenomes</taxon>
        <taxon>ecological metagenomes</taxon>
    </lineage>
</organism>
<accession>A0A0F9TV14</accession>
<reference evidence="1" key="1">
    <citation type="journal article" date="2015" name="Nature">
        <title>Complex archaea that bridge the gap between prokaryotes and eukaryotes.</title>
        <authorList>
            <person name="Spang A."/>
            <person name="Saw J.H."/>
            <person name="Jorgensen S.L."/>
            <person name="Zaremba-Niedzwiedzka K."/>
            <person name="Martijn J."/>
            <person name="Lind A.E."/>
            <person name="van Eijk R."/>
            <person name="Schleper C."/>
            <person name="Guy L."/>
            <person name="Ettema T.J."/>
        </authorList>
    </citation>
    <scope>NUCLEOTIDE SEQUENCE</scope>
</reference>
<protein>
    <submittedName>
        <fullName evidence="1">Uncharacterized protein</fullName>
    </submittedName>
</protein>
<dbReference type="EMBL" id="LAZR01000166">
    <property type="protein sequence ID" value="KKN84860.1"/>
    <property type="molecule type" value="Genomic_DNA"/>
</dbReference>
<comment type="caution">
    <text evidence="1">The sequence shown here is derived from an EMBL/GenBank/DDBJ whole genome shotgun (WGS) entry which is preliminary data.</text>
</comment>
<gene>
    <name evidence="1" type="ORF">LCGC14_0285240</name>
</gene>